<protein>
    <recommendedName>
        <fullName evidence="6">RING-type domain-containing protein</fullName>
    </recommendedName>
</protein>
<dbReference type="STRING" id="452589.G9NS46"/>
<dbReference type="EMBL" id="ABDG02000022">
    <property type="protein sequence ID" value="EHK46249.1"/>
    <property type="molecule type" value="Genomic_DNA"/>
</dbReference>
<dbReference type="GO" id="GO:0007131">
    <property type="term" value="P:reciprocal meiotic recombination"/>
    <property type="evidence" value="ECO:0007669"/>
    <property type="project" value="InterPro"/>
</dbReference>
<dbReference type="GO" id="GO:0000795">
    <property type="term" value="C:synaptonemal complex"/>
    <property type="evidence" value="ECO:0007669"/>
    <property type="project" value="InterPro"/>
</dbReference>
<evidence type="ECO:0000256" key="3">
    <source>
        <dbReference type="ARBA" id="ARBA00022833"/>
    </source>
</evidence>
<evidence type="ECO:0000256" key="5">
    <source>
        <dbReference type="SAM" id="Coils"/>
    </source>
</evidence>
<gene>
    <name evidence="7" type="ORF">TRIATDRAFT_240003</name>
</gene>
<comment type="caution">
    <text evidence="7">The sequence shown here is derived from an EMBL/GenBank/DDBJ whole genome shotgun (WGS) entry which is preliminary data.</text>
</comment>
<sequence>MENTLLCNDPKCRQELTDRALVTTCSHILCLDCVQKSGLVGQGDQRCTVCPICNVQLTKEEDVAFMSMNPSEEFKTCVLSGLSPNVIMECAGRAISFWSYQVTHDLHYQRHLYKSLTEKHSALWDQYDQVNRDYSAEINRLCDKLKSVTASRDALRQKNNELAAAYQDKSRKLFQTQELYNRVKKRAELGQIEQAAFDAVDSSTRSVPQ</sequence>
<proteinExistence type="predicted"/>
<evidence type="ECO:0000256" key="2">
    <source>
        <dbReference type="ARBA" id="ARBA00022771"/>
    </source>
</evidence>
<evidence type="ECO:0000256" key="1">
    <source>
        <dbReference type="ARBA" id="ARBA00022723"/>
    </source>
</evidence>
<name>G9NS46_HYPAI</name>
<feature type="coiled-coil region" evidence="5">
    <location>
        <begin position="145"/>
        <end position="172"/>
    </location>
</feature>
<accession>G9NS46</accession>
<dbReference type="SUPFAM" id="SSF57850">
    <property type="entry name" value="RING/U-box"/>
    <property type="match status" value="1"/>
</dbReference>
<dbReference type="PROSITE" id="PS00518">
    <property type="entry name" value="ZF_RING_1"/>
    <property type="match status" value="1"/>
</dbReference>
<dbReference type="InterPro" id="IPR042448">
    <property type="entry name" value="CCNB1IP1"/>
</dbReference>
<dbReference type="InterPro" id="IPR017907">
    <property type="entry name" value="Znf_RING_CS"/>
</dbReference>
<evidence type="ECO:0000313" key="7">
    <source>
        <dbReference type="EMBL" id="EHK46249.1"/>
    </source>
</evidence>
<dbReference type="GO" id="GO:0061630">
    <property type="term" value="F:ubiquitin protein ligase activity"/>
    <property type="evidence" value="ECO:0007669"/>
    <property type="project" value="InterPro"/>
</dbReference>
<dbReference type="OMA" id="HFRPFFV"/>
<dbReference type="PROSITE" id="PS50089">
    <property type="entry name" value="ZF_RING_2"/>
    <property type="match status" value="1"/>
</dbReference>
<organism evidence="7 8">
    <name type="scientific">Hypocrea atroviridis (strain ATCC 20476 / IMI 206040)</name>
    <name type="common">Trichoderma atroviride</name>
    <dbReference type="NCBI Taxonomy" id="452589"/>
    <lineage>
        <taxon>Eukaryota</taxon>
        <taxon>Fungi</taxon>
        <taxon>Dikarya</taxon>
        <taxon>Ascomycota</taxon>
        <taxon>Pezizomycotina</taxon>
        <taxon>Sordariomycetes</taxon>
        <taxon>Hypocreomycetidae</taxon>
        <taxon>Hypocreales</taxon>
        <taxon>Hypocreaceae</taxon>
        <taxon>Trichoderma</taxon>
    </lineage>
</organism>
<dbReference type="Gene3D" id="3.30.40.10">
    <property type="entry name" value="Zinc/RING finger domain, C3HC4 (zinc finger)"/>
    <property type="match status" value="1"/>
</dbReference>
<dbReference type="InterPro" id="IPR001841">
    <property type="entry name" value="Znf_RING"/>
</dbReference>
<feature type="domain" description="RING-type" evidence="6">
    <location>
        <begin position="12"/>
        <end position="54"/>
    </location>
</feature>
<keyword evidence="5" id="KW-0175">Coiled coil</keyword>
<dbReference type="Pfam" id="PF14634">
    <property type="entry name" value="zf-RING_5"/>
    <property type="match status" value="1"/>
</dbReference>
<evidence type="ECO:0000313" key="8">
    <source>
        <dbReference type="Proteomes" id="UP000005426"/>
    </source>
</evidence>
<dbReference type="GO" id="GO:0008270">
    <property type="term" value="F:zinc ion binding"/>
    <property type="evidence" value="ECO:0007669"/>
    <property type="project" value="UniProtKB-KW"/>
</dbReference>
<dbReference type="InterPro" id="IPR013083">
    <property type="entry name" value="Znf_RING/FYVE/PHD"/>
</dbReference>
<dbReference type="Proteomes" id="UP000005426">
    <property type="component" value="Unassembled WGS sequence"/>
</dbReference>
<evidence type="ECO:0000256" key="4">
    <source>
        <dbReference type="PROSITE-ProRule" id="PRU00175"/>
    </source>
</evidence>
<keyword evidence="8" id="KW-1185">Reference proteome</keyword>
<feature type="non-terminal residue" evidence="7">
    <location>
        <position position="209"/>
    </location>
</feature>
<evidence type="ECO:0000259" key="6">
    <source>
        <dbReference type="PROSITE" id="PS50089"/>
    </source>
</evidence>
<dbReference type="HOGENOM" id="CLU_049340_2_1_1"/>
<dbReference type="PANTHER" id="PTHR14305">
    <property type="entry name" value="E3 UBIQUITIN-PROTEIN LIGASE CCNB1IP1"/>
    <property type="match status" value="1"/>
</dbReference>
<dbReference type="AlphaFoldDB" id="G9NS46"/>
<dbReference type="PANTHER" id="PTHR14305:SF0">
    <property type="entry name" value="E3 UBIQUITIN-PROTEIN LIGASE CCNB1IP1"/>
    <property type="match status" value="1"/>
</dbReference>
<keyword evidence="3" id="KW-0862">Zinc</keyword>
<reference evidence="7 8" key="1">
    <citation type="journal article" date="2011" name="Genome Biol.">
        <title>Comparative genome sequence analysis underscores mycoparasitism as the ancestral life style of Trichoderma.</title>
        <authorList>
            <person name="Kubicek C.P."/>
            <person name="Herrera-Estrella A."/>
            <person name="Seidl-Seiboth V."/>
            <person name="Martinez D.A."/>
            <person name="Druzhinina I.S."/>
            <person name="Thon M."/>
            <person name="Zeilinger S."/>
            <person name="Casas-Flores S."/>
            <person name="Horwitz B.A."/>
            <person name="Mukherjee P.K."/>
            <person name="Mukherjee M."/>
            <person name="Kredics L."/>
            <person name="Alcaraz L.D."/>
            <person name="Aerts A."/>
            <person name="Antal Z."/>
            <person name="Atanasova L."/>
            <person name="Cervantes-Badillo M.G."/>
            <person name="Challacombe J."/>
            <person name="Chertkov O."/>
            <person name="McCluskey K."/>
            <person name="Coulpier F."/>
            <person name="Deshpande N."/>
            <person name="von Doehren H."/>
            <person name="Ebbole D.J."/>
            <person name="Esquivel-Naranjo E.U."/>
            <person name="Fekete E."/>
            <person name="Flipphi M."/>
            <person name="Glaser F."/>
            <person name="Gomez-Rodriguez E.Y."/>
            <person name="Gruber S."/>
            <person name="Han C."/>
            <person name="Henrissat B."/>
            <person name="Hermosa R."/>
            <person name="Hernandez-Onate M."/>
            <person name="Karaffa L."/>
            <person name="Kosti I."/>
            <person name="Le Crom S."/>
            <person name="Lindquist E."/>
            <person name="Lucas S."/>
            <person name="Luebeck M."/>
            <person name="Luebeck P.S."/>
            <person name="Margeot A."/>
            <person name="Metz B."/>
            <person name="Misra M."/>
            <person name="Nevalainen H."/>
            <person name="Omann M."/>
            <person name="Packer N."/>
            <person name="Perrone G."/>
            <person name="Uresti-Rivera E.E."/>
            <person name="Salamov A."/>
            <person name="Schmoll M."/>
            <person name="Seiboth B."/>
            <person name="Shapiro H."/>
            <person name="Sukno S."/>
            <person name="Tamayo-Ramos J.A."/>
            <person name="Tisch D."/>
            <person name="Wiest A."/>
            <person name="Wilkinson H.H."/>
            <person name="Zhang M."/>
            <person name="Coutinho P.M."/>
            <person name="Kenerley C.M."/>
            <person name="Monte E."/>
            <person name="Baker S.E."/>
            <person name="Grigoriev I.V."/>
        </authorList>
    </citation>
    <scope>NUCLEOTIDE SEQUENCE [LARGE SCALE GENOMIC DNA]</scope>
    <source>
        <strain evidence="8">ATCC 20476 / IMI 206040</strain>
    </source>
</reference>
<keyword evidence="1" id="KW-0479">Metal-binding</keyword>
<keyword evidence="2 4" id="KW-0863">Zinc-finger</keyword>
<dbReference type="OrthoDB" id="441210at2759"/>
<dbReference type="eggNOG" id="ENOG502RMFV">
    <property type="taxonomic scope" value="Eukaryota"/>
</dbReference>
<dbReference type="KEGG" id="tatv:25778453"/>
<dbReference type="GeneID" id="25778453"/>